<feature type="domain" description="Filamentous haemagglutinin FhaB/tRNA nuclease CdiA-like TPS" evidence="1">
    <location>
        <begin position="35"/>
        <end position="147"/>
    </location>
</feature>
<sequence>MSTNSTSWGWYFGLEITIATVISCFANCAYAQITPDGTLPNNSRVTVQGNTNLIEGGTTVGSNLFHSFSQFSIPTGNQAFFKNALDIQNIITRVTGNSISNIDGLIRANGTANIFLINPNGIIFGQNASLNIGGSFLASTASSLNFADSTLFSATATQTTPLLTISVPIGLQFGANPGRILVQGNGQGLRSTSDIIDTSVGLRVQPNQTLALVGSDVVLEGGTLKTAGGRIELGSVDDSSQVRLTPIDKGWAMDYAGVPAFRDIQLSRQATVDASGEGGGDIQVQGRRVTLTDVSQIEASTLRGEPGGTLSVRASESVELTSIPFDGFFTTALLAQVYPGATGKGGNLIVETPQLSVRDGAQIQATTFGLGAAGNLIVNASESIELIGETADGIFPSALSTVVTQGATGAGGNLTIETRRLSVRDGAQVQTATSGSGAAGNLIVNASELVEISGFSFITQNPSTLTASTESTGDAGNITIETEQLTIQNGAIVSVSGNGPGNAGNMSVQARSILLNNEALLQANAQAGEGNINLSARDLILRNNSNITTDAEGENVIGGNININTNFLVALENSDIRANSTNRGGQVTINTRGIFGTESRTELTSESDITATGGSPELSGIVEINTPEVDTSLGFVELPANVADVSGLVNTGCATFAGSEGSSFVVTGRGGLPPSPDQPLSNDVVWSDTRLPATTTQPHGLETAAKPPSKSKAVVIVPATGWVFNGKGEVTLISSTSNATGKGSTPATCSQQ</sequence>
<evidence type="ECO:0000313" key="2">
    <source>
        <dbReference type="EMBL" id="MBD2777217.1"/>
    </source>
</evidence>
<dbReference type="Gene3D" id="2.160.20.10">
    <property type="entry name" value="Single-stranded right-handed beta-helix, Pectin lyase-like"/>
    <property type="match status" value="2"/>
</dbReference>
<evidence type="ECO:0000313" key="3">
    <source>
        <dbReference type="Proteomes" id="UP000629098"/>
    </source>
</evidence>
<dbReference type="SUPFAM" id="SSF51126">
    <property type="entry name" value="Pectin lyase-like"/>
    <property type="match status" value="2"/>
</dbReference>
<name>A0A8J6XVX0_9CYAN</name>
<evidence type="ECO:0000259" key="1">
    <source>
        <dbReference type="SMART" id="SM00912"/>
    </source>
</evidence>
<dbReference type="AlphaFoldDB" id="A0A8J6XVX0"/>
<dbReference type="NCBIfam" id="TIGR01901">
    <property type="entry name" value="adhes_NPXG"/>
    <property type="match status" value="1"/>
</dbReference>
<dbReference type="Pfam" id="PF05860">
    <property type="entry name" value="TPS"/>
    <property type="match status" value="1"/>
</dbReference>
<dbReference type="InterPro" id="IPR012334">
    <property type="entry name" value="Pectin_lyas_fold"/>
</dbReference>
<keyword evidence="3" id="KW-1185">Reference proteome</keyword>
<dbReference type="RefSeq" id="WP_190836287.1">
    <property type="nucleotide sequence ID" value="NZ_CAWPPI010000107.1"/>
</dbReference>
<dbReference type="SMART" id="SM00912">
    <property type="entry name" value="Haemagg_act"/>
    <property type="match status" value="1"/>
</dbReference>
<dbReference type="EMBL" id="JACXAE010000107">
    <property type="protein sequence ID" value="MBD2777217.1"/>
    <property type="molecule type" value="Genomic_DNA"/>
</dbReference>
<reference evidence="2" key="1">
    <citation type="submission" date="2020-09" db="EMBL/GenBank/DDBJ databases">
        <title>Iningainema tapete sp. nov. (Scytonemataceae, Cyanobacteria) from greenhouses in central Florida (USA) produces two types of nodularin with biosynthetic potential for microcystin-LR and anabaenopeptins.</title>
        <authorList>
            <person name="Berthold D.E."/>
            <person name="Lefler F.W."/>
            <person name="Huang I.-S."/>
            <person name="Abdulla H."/>
            <person name="Zimba P.V."/>
            <person name="Laughinghouse H.D. IV."/>
        </authorList>
    </citation>
    <scope>NUCLEOTIDE SEQUENCE</scope>
    <source>
        <strain evidence="2">BLCCT55</strain>
    </source>
</reference>
<dbReference type="InterPro" id="IPR011050">
    <property type="entry name" value="Pectin_lyase_fold/virulence"/>
</dbReference>
<accession>A0A8J6XVX0</accession>
<protein>
    <submittedName>
        <fullName evidence="2">Filamentous hemagglutinin N-terminal domain-containing protein</fullName>
    </submittedName>
</protein>
<proteinExistence type="predicted"/>
<gene>
    <name evidence="2" type="ORF">ICL16_35525</name>
</gene>
<dbReference type="InterPro" id="IPR008638">
    <property type="entry name" value="FhaB/CdiA-like_TPS"/>
</dbReference>
<comment type="caution">
    <text evidence="2">The sequence shown here is derived from an EMBL/GenBank/DDBJ whole genome shotgun (WGS) entry which is preliminary data.</text>
</comment>
<organism evidence="2 3">
    <name type="scientific">Iningainema tapete BLCC-T55</name>
    <dbReference type="NCBI Taxonomy" id="2748662"/>
    <lineage>
        <taxon>Bacteria</taxon>
        <taxon>Bacillati</taxon>
        <taxon>Cyanobacteriota</taxon>
        <taxon>Cyanophyceae</taxon>
        <taxon>Nostocales</taxon>
        <taxon>Scytonemataceae</taxon>
        <taxon>Iningainema tapete</taxon>
    </lineage>
</organism>
<dbReference type="Proteomes" id="UP000629098">
    <property type="component" value="Unassembled WGS sequence"/>
</dbReference>